<dbReference type="RefSeq" id="WP_137963522.1">
    <property type="nucleotide sequence ID" value="NZ_BJHV01000001.1"/>
</dbReference>
<keyword evidence="3" id="KW-1185">Reference proteome</keyword>
<evidence type="ECO:0000313" key="3">
    <source>
        <dbReference type="Proteomes" id="UP000299290"/>
    </source>
</evidence>
<accession>A0A4D4JW95</accession>
<evidence type="ECO:0000313" key="2">
    <source>
        <dbReference type="EMBL" id="GDY39180.1"/>
    </source>
</evidence>
<reference evidence="2 3" key="1">
    <citation type="journal article" date="2020" name="Int. J. Syst. Evol. Microbiol.">
        <title>Reclassification of Streptomyces castelarensis and Streptomyces sporoclivatus as later heterotypic synonyms of Streptomyces antimycoticus.</title>
        <authorList>
            <person name="Komaki H."/>
            <person name="Tamura T."/>
        </authorList>
    </citation>
    <scope>NUCLEOTIDE SEQUENCE [LARGE SCALE GENOMIC DNA]</scope>
    <source>
        <strain evidence="2 3">NBRC 12839</strain>
    </source>
</reference>
<sequence>MKRRRQWPQRRRPGLLQAPWQIEDVFVPQPLRLSNAAAAALETINETVRTATTPPGRGPQPDLTGSGQALAALLLLRELRDQPGTRDHPPVAPGPVAISPGSRTPSPTTTPPSSSPRSPKPISI</sequence>
<feature type="compositionally biased region" description="Low complexity" evidence="1">
    <location>
        <begin position="115"/>
        <end position="124"/>
    </location>
</feature>
<comment type="caution">
    <text evidence="2">The sequence shown here is derived from an EMBL/GenBank/DDBJ whole genome shotgun (WGS) entry which is preliminary data.</text>
</comment>
<dbReference type="Proteomes" id="UP000299290">
    <property type="component" value="Unassembled WGS sequence"/>
</dbReference>
<proteinExistence type="predicted"/>
<gene>
    <name evidence="2" type="ORF">SANT12839_000620</name>
</gene>
<organism evidence="2 3">
    <name type="scientific">Streptomyces antimycoticus</name>
    <dbReference type="NCBI Taxonomy" id="68175"/>
    <lineage>
        <taxon>Bacteria</taxon>
        <taxon>Bacillati</taxon>
        <taxon>Actinomycetota</taxon>
        <taxon>Actinomycetes</taxon>
        <taxon>Kitasatosporales</taxon>
        <taxon>Streptomycetaceae</taxon>
        <taxon>Streptomyces</taxon>
        <taxon>Streptomyces violaceusniger group</taxon>
    </lineage>
</organism>
<dbReference type="AlphaFoldDB" id="A0A4D4JW95"/>
<feature type="region of interest" description="Disordered" evidence="1">
    <location>
        <begin position="78"/>
        <end position="124"/>
    </location>
</feature>
<protein>
    <submittedName>
        <fullName evidence="2">Uncharacterized protein</fullName>
    </submittedName>
</protein>
<feature type="compositionally biased region" description="Low complexity" evidence="1">
    <location>
        <begin position="98"/>
        <end position="107"/>
    </location>
</feature>
<name>A0A4D4JW95_9ACTN</name>
<evidence type="ECO:0000256" key="1">
    <source>
        <dbReference type="SAM" id="MobiDB-lite"/>
    </source>
</evidence>
<dbReference type="EMBL" id="BJHV01000001">
    <property type="protein sequence ID" value="GDY39180.1"/>
    <property type="molecule type" value="Genomic_DNA"/>
</dbReference>
<feature type="compositionally biased region" description="Basic and acidic residues" evidence="1">
    <location>
        <begin position="78"/>
        <end position="89"/>
    </location>
</feature>